<accession>A0A7S3BBB2</accession>
<protein>
    <submittedName>
        <fullName evidence="1">Uncharacterized protein</fullName>
    </submittedName>
</protein>
<evidence type="ECO:0000313" key="1">
    <source>
        <dbReference type="EMBL" id="CAE0128111.1"/>
    </source>
</evidence>
<name>A0A7S3BBB2_9EUKA</name>
<gene>
    <name evidence="1" type="ORF">HERI1096_LOCUS26959</name>
</gene>
<proteinExistence type="predicted"/>
<reference evidence="1" key="1">
    <citation type="submission" date="2021-01" db="EMBL/GenBank/DDBJ databases">
        <authorList>
            <person name="Corre E."/>
            <person name="Pelletier E."/>
            <person name="Niang G."/>
            <person name="Scheremetjew M."/>
            <person name="Finn R."/>
            <person name="Kale V."/>
            <person name="Holt S."/>
            <person name="Cochrane G."/>
            <person name="Meng A."/>
            <person name="Brown T."/>
            <person name="Cohen L."/>
        </authorList>
    </citation>
    <scope>NUCLEOTIDE SEQUENCE</scope>
    <source>
        <strain evidence="1">CCMP281</strain>
    </source>
</reference>
<dbReference type="EMBL" id="HBHX01048665">
    <property type="protein sequence ID" value="CAE0128111.1"/>
    <property type="molecule type" value="Transcribed_RNA"/>
</dbReference>
<dbReference type="AlphaFoldDB" id="A0A7S3BBB2"/>
<organism evidence="1">
    <name type="scientific">Haptolina ericina</name>
    <dbReference type="NCBI Taxonomy" id="156174"/>
    <lineage>
        <taxon>Eukaryota</taxon>
        <taxon>Haptista</taxon>
        <taxon>Haptophyta</taxon>
        <taxon>Prymnesiophyceae</taxon>
        <taxon>Prymnesiales</taxon>
        <taxon>Prymnesiaceae</taxon>
        <taxon>Haptolina</taxon>
    </lineage>
</organism>
<sequence length="306" mass="34356">MTHNASLFTHGDHSAPVNTAFIIVKPSAARYSEGIAVLERASQGAFNESHGWDLVGRPRNAVPSVDDSWRSQQSMQMRDENHWAFVCASLDQGHFFYVFRVRRSEGVDLKYVACCAHSSSTGRVHPGALLHHYGGTKKPWQTLEPAASCDEPRSRGRWRMADTLRRMVGKPRLRARGGAEYMGTLLLARALSWGRRAQSELSELPFVASVQSCRALLDRGLQCIHGGLQRWNVTPTARDTRIWLRRSRQRGVRTAHSRRGAYDASGRRGPSIIISERDAVRADDYVARHFEWVDQSTPTAPEICGH</sequence>